<dbReference type="OrthoDB" id="3439055at2759"/>
<dbReference type="EMBL" id="KV460243">
    <property type="protein sequence ID" value="OBT94436.1"/>
    <property type="molecule type" value="Genomic_DNA"/>
</dbReference>
<organism evidence="2 3">
    <name type="scientific">Pseudogymnoascus verrucosus</name>
    <dbReference type="NCBI Taxonomy" id="342668"/>
    <lineage>
        <taxon>Eukaryota</taxon>
        <taxon>Fungi</taxon>
        <taxon>Dikarya</taxon>
        <taxon>Ascomycota</taxon>
        <taxon>Pezizomycotina</taxon>
        <taxon>Leotiomycetes</taxon>
        <taxon>Thelebolales</taxon>
        <taxon>Thelebolaceae</taxon>
        <taxon>Pseudogymnoascus</taxon>
    </lineage>
</organism>
<keyword evidence="3" id="KW-1185">Reference proteome</keyword>
<reference evidence="3" key="2">
    <citation type="journal article" date="2018" name="Nat. Commun.">
        <title>Extreme sensitivity to ultraviolet light in the fungal pathogen causing white-nose syndrome of bats.</title>
        <authorList>
            <person name="Palmer J.M."/>
            <person name="Drees K.P."/>
            <person name="Foster J.T."/>
            <person name="Lindner D.L."/>
        </authorList>
    </citation>
    <scope>NUCLEOTIDE SEQUENCE [LARGE SCALE GENOMIC DNA]</scope>
    <source>
        <strain evidence="3">UAMH 10579</strain>
    </source>
</reference>
<gene>
    <name evidence="2" type="ORF">VE01_07186</name>
</gene>
<feature type="compositionally biased region" description="Basic and acidic residues" evidence="1">
    <location>
        <begin position="508"/>
        <end position="525"/>
    </location>
</feature>
<dbReference type="InterPro" id="IPR032675">
    <property type="entry name" value="LRR_dom_sf"/>
</dbReference>
<evidence type="ECO:0008006" key="4">
    <source>
        <dbReference type="Google" id="ProtNLM"/>
    </source>
</evidence>
<feature type="region of interest" description="Disordered" evidence="1">
    <location>
        <begin position="508"/>
        <end position="529"/>
    </location>
</feature>
<evidence type="ECO:0000313" key="3">
    <source>
        <dbReference type="Proteomes" id="UP000091956"/>
    </source>
</evidence>
<name>A0A1B8GF27_9PEZI</name>
<dbReference type="STRING" id="342668.A0A1B8GF27"/>
<dbReference type="GeneID" id="28840572"/>
<accession>A0A1B8GF27</accession>
<proteinExistence type="predicted"/>
<dbReference type="RefSeq" id="XP_018128169.1">
    <property type="nucleotide sequence ID" value="XM_018276621.2"/>
</dbReference>
<dbReference type="Proteomes" id="UP000091956">
    <property type="component" value="Unassembled WGS sequence"/>
</dbReference>
<evidence type="ECO:0000256" key="1">
    <source>
        <dbReference type="SAM" id="MobiDB-lite"/>
    </source>
</evidence>
<dbReference type="AlphaFoldDB" id="A0A1B8GF27"/>
<reference evidence="2 3" key="1">
    <citation type="submission" date="2016-03" db="EMBL/GenBank/DDBJ databases">
        <title>Comparative genomics of Pseudogymnoascus destructans, the fungus causing white-nose syndrome of bats.</title>
        <authorList>
            <person name="Palmer J.M."/>
            <person name="Drees K.P."/>
            <person name="Foster J.T."/>
            <person name="Lindner D.L."/>
        </authorList>
    </citation>
    <scope>NUCLEOTIDE SEQUENCE [LARGE SCALE GENOMIC DNA]</scope>
    <source>
        <strain evidence="2 3">UAMH 10579</strain>
    </source>
</reference>
<evidence type="ECO:0000313" key="2">
    <source>
        <dbReference type="EMBL" id="OBT94436.1"/>
    </source>
</evidence>
<protein>
    <recommendedName>
        <fullName evidence="4">F-box domain-containing protein</fullName>
    </recommendedName>
</protein>
<sequence>MDKLNDLQRLPVYVFDEVLELLHADSELVSLSQVNRDMNERVTPLIYSHTIIDLSPHLNLIKAEDIEEDDADMDVLMSYNLMSGLANNYRQQCRYVRKLTVRNGYTKASNNGTRWGAPGKGTYFDPSSLAIYSPWVRANMIFGMALPRMSMLSELVWTAEMPPTNQFLRCLPPAQLKSLIYRFSSDFFYHLKIEWPSGFTPGLCAMKRSSLSSLAITDITSRETTEDVSSLLVDNMKSLKELKLRFLEEFNFEDKLLNIVNPIIELQSQLRLHSLHLRNALSPGIPGWLEGFDFTSIRRFTLLEANTIGTSKSKKLWNIFQRIGQRFESLITNCENEEFIEFVESFQGLEQLILCNPIRPIDHFPKLNNHFETLRCLFLPQCDPWIFPSVLILEVMSIISSCKQLEQLCFTLEFKDQDNIFAILSDFPNLKHLFFDRHDDLMCGDDVKPTPGSTVFIKAFCDFCKNNSTGSTLLSRLELVGYYRTLWSIDSIGQIDAQRESNQLKEIDESAQRANDSEPPGKIDEGNPNLVPVQIGWDDHLDDEMILAVHTWVVKSSWDGMVQSRKDPEYVRLNA</sequence>
<dbReference type="Gene3D" id="3.80.10.10">
    <property type="entry name" value="Ribonuclease Inhibitor"/>
    <property type="match status" value="1"/>
</dbReference>